<protein>
    <submittedName>
        <fullName evidence="2">Uncharacterized protein</fullName>
    </submittedName>
</protein>
<evidence type="ECO:0000313" key="3">
    <source>
        <dbReference type="Proteomes" id="UP000827986"/>
    </source>
</evidence>
<comment type="caution">
    <text evidence="2">The sequence shown here is derived from an EMBL/GenBank/DDBJ whole genome shotgun (WGS) entry which is preliminary data.</text>
</comment>
<keyword evidence="3" id="KW-1185">Reference proteome</keyword>
<organism evidence="2 3">
    <name type="scientific">Mauremys mutica</name>
    <name type="common">yellowpond turtle</name>
    <dbReference type="NCBI Taxonomy" id="74926"/>
    <lineage>
        <taxon>Eukaryota</taxon>
        <taxon>Metazoa</taxon>
        <taxon>Chordata</taxon>
        <taxon>Craniata</taxon>
        <taxon>Vertebrata</taxon>
        <taxon>Euteleostomi</taxon>
        <taxon>Archelosauria</taxon>
        <taxon>Testudinata</taxon>
        <taxon>Testudines</taxon>
        <taxon>Cryptodira</taxon>
        <taxon>Durocryptodira</taxon>
        <taxon>Testudinoidea</taxon>
        <taxon>Geoemydidae</taxon>
        <taxon>Geoemydinae</taxon>
        <taxon>Mauremys</taxon>
    </lineage>
</organism>
<dbReference type="Proteomes" id="UP000827986">
    <property type="component" value="Unassembled WGS sequence"/>
</dbReference>
<reference evidence="2" key="1">
    <citation type="submission" date="2021-09" db="EMBL/GenBank/DDBJ databases">
        <title>The genome of Mauremys mutica provides insights into the evolution of semi-aquatic lifestyle.</title>
        <authorList>
            <person name="Gong S."/>
            <person name="Gao Y."/>
        </authorList>
    </citation>
    <scope>NUCLEOTIDE SEQUENCE</scope>
    <source>
        <strain evidence="2">MM-2020</strain>
        <tissue evidence="2">Muscle</tissue>
    </source>
</reference>
<evidence type="ECO:0000313" key="2">
    <source>
        <dbReference type="EMBL" id="KAH1183347.1"/>
    </source>
</evidence>
<evidence type="ECO:0000256" key="1">
    <source>
        <dbReference type="SAM" id="SignalP"/>
    </source>
</evidence>
<name>A0A9D3XPB8_9SAUR</name>
<gene>
    <name evidence="2" type="ORF">KIL84_004839</name>
</gene>
<accession>A0A9D3XPB8</accession>
<dbReference type="AlphaFoldDB" id="A0A9D3XPB8"/>
<proteinExistence type="predicted"/>
<feature type="chain" id="PRO_5039600107" evidence="1">
    <location>
        <begin position="24"/>
        <end position="189"/>
    </location>
</feature>
<dbReference type="EMBL" id="JAHDVG010000466">
    <property type="protein sequence ID" value="KAH1183347.1"/>
    <property type="molecule type" value="Genomic_DNA"/>
</dbReference>
<keyword evidence="1" id="KW-0732">Signal</keyword>
<sequence length="189" mass="20825">MFSGGTCLLVLALFWLALSTVHSAANSSHLCPTQQPDVSAWPVRSCSIPEGSSVQIPVSISRNMPEVCKRNPYTSQCDNILVLNNQKPQYFNSSFEGHIILSDKYFTVENMSKWLEGDYQIKYWDGTIAASVSLMMTDPTLFLPSTPGSPKPIERAASGTAEWKNSTNSTHYAYLALLVVPFVAVGWVL</sequence>
<feature type="signal peptide" evidence="1">
    <location>
        <begin position="1"/>
        <end position="23"/>
    </location>
</feature>